<protein>
    <submittedName>
        <fullName evidence="2">Uncharacterized protein</fullName>
    </submittedName>
</protein>
<feature type="transmembrane region" description="Helical" evidence="1">
    <location>
        <begin position="171"/>
        <end position="191"/>
    </location>
</feature>
<dbReference type="EMBL" id="BAABBF010000005">
    <property type="protein sequence ID" value="GAA3715178.1"/>
    <property type="molecule type" value="Genomic_DNA"/>
</dbReference>
<proteinExistence type="predicted"/>
<keyword evidence="3" id="KW-1185">Reference proteome</keyword>
<feature type="transmembrane region" description="Helical" evidence="1">
    <location>
        <begin position="15"/>
        <end position="36"/>
    </location>
</feature>
<keyword evidence="1" id="KW-0812">Transmembrane</keyword>
<feature type="transmembrane region" description="Helical" evidence="1">
    <location>
        <begin position="48"/>
        <end position="68"/>
    </location>
</feature>
<evidence type="ECO:0000313" key="2">
    <source>
        <dbReference type="EMBL" id="GAA3715178.1"/>
    </source>
</evidence>
<reference evidence="3" key="1">
    <citation type="journal article" date="2019" name="Int. J. Syst. Evol. Microbiol.">
        <title>The Global Catalogue of Microorganisms (GCM) 10K type strain sequencing project: providing services to taxonomists for standard genome sequencing and annotation.</title>
        <authorList>
            <consortium name="The Broad Institute Genomics Platform"/>
            <consortium name="The Broad Institute Genome Sequencing Center for Infectious Disease"/>
            <person name="Wu L."/>
            <person name="Ma J."/>
        </authorList>
    </citation>
    <scope>NUCLEOTIDE SEQUENCE [LARGE SCALE GENOMIC DNA]</scope>
    <source>
        <strain evidence="3">JCM 17498</strain>
    </source>
</reference>
<evidence type="ECO:0000256" key="1">
    <source>
        <dbReference type="SAM" id="Phobius"/>
    </source>
</evidence>
<feature type="transmembrane region" description="Helical" evidence="1">
    <location>
        <begin position="148"/>
        <end position="165"/>
    </location>
</feature>
<feature type="transmembrane region" description="Helical" evidence="1">
    <location>
        <begin position="115"/>
        <end position="136"/>
    </location>
</feature>
<feature type="transmembrane region" description="Helical" evidence="1">
    <location>
        <begin position="203"/>
        <end position="223"/>
    </location>
</feature>
<feature type="transmembrane region" description="Helical" evidence="1">
    <location>
        <begin position="80"/>
        <end position="103"/>
    </location>
</feature>
<keyword evidence="1" id="KW-0472">Membrane</keyword>
<sequence>MATIYSGTRTTDHRFFVTTAYIMAGIIVAGFGMQWLMGRSSFRSPPMLHVHALVFMGWTMLYVVQNHLVGRGSVALHRQLGWIGAGWAVAVMILGLYMTAMMVRQGRTPFFFQPGYFLFMNWLTVLGFGALTVAAIRLRRRTDWHRRLMLCGMAILTGPAFGRLLPMPLLIPFAAWGVFVCVMLFPIAGMVADVRRYGAIHRAWWWGAGTIAALQLTIGVVAFSPFGLTVYRTVTAGAAGETAAPLVFPPFPGARPLGIPPGS</sequence>
<dbReference type="Proteomes" id="UP001500523">
    <property type="component" value="Unassembled WGS sequence"/>
</dbReference>
<organism evidence="2 3">
    <name type="scientific">Sphingomonas cynarae</name>
    <dbReference type="NCBI Taxonomy" id="930197"/>
    <lineage>
        <taxon>Bacteria</taxon>
        <taxon>Pseudomonadati</taxon>
        <taxon>Pseudomonadota</taxon>
        <taxon>Alphaproteobacteria</taxon>
        <taxon>Sphingomonadales</taxon>
        <taxon>Sphingomonadaceae</taxon>
        <taxon>Sphingomonas</taxon>
    </lineage>
</organism>
<keyword evidence="1" id="KW-1133">Transmembrane helix</keyword>
<name>A0ABP7E9H7_9SPHN</name>
<accession>A0ABP7E9H7</accession>
<gene>
    <name evidence="2" type="ORF">GCM10022268_24780</name>
</gene>
<evidence type="ECO:0000313" key="3">
    <source>
        <dbReference type="Proteomes" id="UP001500523"/>
    </source>
</evidence>
<comment type="caution">
    <text evidence="2">The sequence shown here is derived from an EMBL/GenBank/DDBJ whole genome shotgun (WGS) entry which is preliminary data.</text>
</comment>